<evidence type="ECO:0000256" key="8">
    <source>
        <dbReference type="SAM" id="SignalP"/>
    </source>
</evidence>
<evidence type="ECO:0000256" key="3">
    <source>
        <dbReference type="ARBA" id="ARBA00022475"/>
    </source>
</evidence>
<feature type="chain" id="PRO_5030504650" description="Sodium-dependent phosphate transport protein 2B" evidence="8">
    <location>
        <begin position="20"/>
        <end position="246"/>
    </location>
</feature>
<proteinExistence type="inferred from homology"/>
<feature type="signal peptide" evidence="8">
    <location>
        <begin position="1"/>
        <end position="19"/>
    </location>
</feature>
<feature type="transmembrane region" description="Helical" evidence="7">
    <location>
        <begin position="78"/>
        <end position="98"/>
    </location>
</feature>
<keyword evidence="5 7" id="KW-1133">Transmembrane helix</keyword>
<gene>
    <name evidence="9" type="ORF">CPOL0286_LOCUS11626</name>
</gene>
<keyword evidence="4 7" id="KW-0812">Transmembrane</keyword>
<dbReference type="InterPro" id="IPR003841">
    <property type="entry name" value="Na/Pi_transpt"/>
</dbReference>
<reference evidence="9" key="1">
    <citation type="submission" date="2021-01" db="EMBL/GenBank/DDBJ databases">
        <authorList>
            <person name="Corre E."/>
            <person name="Pelletier E."/>
            <person name="Niang G."/>
            <person name="Scheremetjew M."/>
            <person name="Finn R."/>
            <person name="Kale V."/>
            <person name="Holt S."/>
            <person name="Cochrane G."/>
            <person name="Meng A."/>
            <person name="Brown T."/>
            <person name="Cohen L."/>
        </authorList>
    </citation>
    <scope>NUCLEOTIDE SEQUENCE</scope>
    <source>
        <strain evidence="9">UIO037</strain>
    </source>
</reference>
<dbReference type="Pfam" id="PF02690">
    <property type="entry name" value="Na_Pi_cotrans"/>
    <property type="match status" value="1"/>
</dbReference>
<comment type="subcellular location">
    <subcellularLocation>
        <location evidence="1">Cell membrane</location>
        <topology evidence="1">Multi-pass membrane protein</topology>
    </subcellularLocation>
</comment>
<feature type="transmembrane region" description="Helical" evidence="7">
    <location>
        <begin position="118"/>
        <end position="138"/>
    </location>
</feature>
<protein>
    <recommendedName>
        <fullName evidence="10">Sodium-dependent phosphate transport protein 2B</fullName>
    </recommendedName>
</protein>
<evidence type="ECO:0000256" key="2">
    <source>
        <dbReference type="ARBA" id="ARBA00005808"/>
    </source>
</evidence>
<dbReference type="EMBL" id="HBKO01025482">
    <property type="protein sequence ID" value="CAE2233213.1"/>
    <property type="molecule type" value="Transcribed_RNA"/>
</dbReference>
<evidence type="ECO:0000256" key="1">
    <source>
        <dbReference type="ARBA" id="ARBA00004651"/>
    </source>
</evidence>
<dbReference type="NCBIfam" id="NF037997">
    <property type="entry name" value="Na_Pi_symport"/>
    <property type="match status" value="1"/>
</dbReference>
<keyword evidence="3" id="KW-1003">Cell membrane</keyword>
<evidence type="ECO:0000313" key="9">
    <source>
        <dbReference type="EMBL" id="CAE2233213.1"/>
    </source>
</evidence>
<evidence type="ECO:0000256" key="6">
    <source>
        <dbReference type="ARBA" id="ARBA00023136"/>
    </source>
</evidence>
<dbReference type="GO" id="GO:0005886">
    <property type="term" value="C:plasma membrane"/>
    <property type="evidence" value="ECO:0007669"/>
    <property type="project" value="UniProtKB-SubCell"/>
</dbReference>
<accession>A0A7S4ILM7</accession>
<dbReference type="AlphaFoldDB" id="A0A7S4ILM7"/>
<feature type="transmembrane region" description="Helical" evidence="7">
    <location>
        <begin position="145"/>
        <end position="166"/>
    </location>
</feature>
<dbReference type="GO" id="GO:0044341">
    <property type="term" value="P:sodium-dependent phosphate transport"/>
    <property type="evidence" value="ECO:0007669"/>
    <property type="project" value="InterPro"/>
</dbReference>
<evidence type="ECO:0000256" key="4">
    <source>
        <dbReference type="ARBA" id="ARBA00022692"/>
    </source>
</evidence>
<keyword evidence="8" id="KW-0732">Signal</keyword>
<evidence type="ECO:0000256" key="5">
    <source>
        <dbReference type="ARBA" id="ARBA00022989"/>
    </source>
</evidence>
<evidence type="ECO:0008006" key="10">
    <source>
        <dbReference type="Google" id="ProtNLM"/>
    </source>
</evidence>
<sequence length="246" mass="26637">MAWLSGYVAIVVGMLVTLAVQSSSITTSALTPLVGVGVVKLERMYPTVLGANIGTCITGVLAALAADASKLYLTLQVAYAHLLFNITGILIFYCVWPLRALPINAAKFLGDTTAEYRWFALAYILVAFFLIPIVFLAFSLAGTACFVVMISITLTIALIVVVINVLQRFKPSVLPAKLRTWEFLPKYMRSLEPMDRLVCLPLIANVVKMCPRFAGKMGVEAKDVPVVKVTTSSTCQKPEPVQSSSA</sequence>
<dbReference type="PANTHER" id="PTHR10010">
    <property type="entry name" value="SOLUTE CARRIER FAMILY 34 SODIUM PHOSPHATE , MEMBER 2-RELATED"/>
    <property type="match status" value="1"/>
</dbReference>
<dbReference type="PANTHER" id="PTHR10010:SF46">
    <property type="entry name" value="SODIUM-DEPENDENT PHOSPHATE TRANSPORT PROTEIN 2B"/>
    <property type="match status" value="1"/>
</dbReference>
<keyword evidence="6 7" id="KW-0472">Membrane</keyword>
<organism evidence="9">
    <name type="scientific">Prymnesium polylepis</name>
    <dbReference type="NCBI Taxonomy" id="72548"/>
    <lineage>
        <taxon>Eukaryota</taxon>
        <taxon>Haptista</taxon>
        <taxon>Haptophyta</taxon>
        <taxon>Prymnesiophyceae</taxon>
        <taxon>Prymnesiales</taxon>
        <taxon>Prymnesiaceae</taxon>
        <taxon>Prymnesium</taxon>
    </lineage>
</organism>
<name>A0A7S4ILM7_9EUKA</name>
<evidence type="ECO:0000256" key="7">
    <source>
        <dbReference type="SAM" id="Phobius"/>
    </source>
</evidence>
<feature type="transmembrane region" description="Helical" evidence="7">
    <location>
        <begin position="44"/>
        <end position="66"/>
    </location>
</feature>
<dbReference type="GO" id="GO:0005436">
    <property type="term" value="F:sodium:phosphate symporter activity"/>
    <property type="evidence" value="ECO:0007669"/>
    <property type="project" value="InterPro"/>
</dbReference>
<comment type="similarity">
    <text evidence="2">Belongs to the SLC34A transporter family.</text>
</comment>